<evidence type="ECO:0008006" key="9">
    <source>
        <dbReference type="Google" id="ProtNLM"/>
    </source>
</evidence>
<dbReference type="NCBIfam" id="TIGR03400">
    <property type="entry name" value="18S_RNA_Rcl1p"/>
    <property type="match status" value="1"/>
</dbReference>
<feature type="domain" description="RNA 3'-terminal phosphate cyclase" evidence="5">
    <location>
        <begin position="12"/>
        <end position="349"/>
    </location>
</feature>
<dbReference type="AlphaFoldDB" id="A0A5N6L341"/>
<dbReference type="PANTHER" id="PTHR11096:SF1">
    <property type="entry name" value="RNA 3'-TERMINAL PHOSPHATE CYCLASE-LIKE PROTEIN"/>
    <property type="match status" value="1"/>
</dbReference>
<dbReference type="InterPro" id="IPR013792">
    <property type="entry name" value="RNA3'P_cycl/enolpyr_Trfase_a/b"/>
</dbReference>
<dbReference type="FunFam" id="3.30.360.20:FF:000004">
    <property type="entry name" value="18S rRNA biogenesis protein"/>
    <property type="match status" value="1"/>
</dbReference>
<evidence type="ECO:0000256" key="4">
    <source>
        <dbReference type="ARBA" id="ARBA00023242"/>
    </source>
</evidence>
<evidence type="ECO:0000256" key="3">
    <source>
        <dbReference type="ARBA" id="ARBA00022517"/>
    </source>
</evidence>
<evidence type="ECO:0000256" key="2">
    <source>
        <dbReference type="ARBA" id="ARBA00007089"/>
    </source>
</evidence>
<dbReference type="InterPro" id="IPR023797">
    <property type="entry name" value="RNA3'_phos_cyclase_dom"/>
</dbReference>
<name>A0A5N6L341_9ROSI</name>
<dbReference type="Pfam" id="PF01137">
    <property type="entry name" value="RTC"/>
    <property type="match status" value="1"/>
</dbReference>
<dbReference type="GO" id="GO:0005730">
    <property type="term" value="C:nucleolus"/>
    <property type="evidence" value="ECO:0007669"/>
    <property type="project" value="UniProtKB-SubCell"/>
</dbReference>
<accession>A0A5N6L341</accession>
<dbReference type="EMBL" id="VIBQ01000075">
    <property type="protein sequence ID" value="KAB8621916.1"/>
    <property type="molecule type" value="Genomic_DNA"/>
</dbReference>
<comment type="caution">
    <text evidence="7">The sequence shown here is derived from an EMBL/GenBank/DDBJ whole genome shotgun (WGS) entry which is preliminary data.</text>
</comment>
<dbReference type="InterPro" id="IPR013791">
    <property type="entry name" value="RNA3'-term_phos_cycl_insert"/>
</dbReference>
<gene>
    <name evidence="7" type="ORF">FH972_026025</name>
</gene>
<dbReference type="PANTHER" id="PTHR11096">
    <property type="entry name" value="RNA 3' TERMINAL PHOSPHATE CYCLASE"/>
    <property type="match status" value="1"/>
</dbReference>
<dbReference type="OrthoDB" id="1911237at2759"/>
<protein>
    <recommendedName>
        <fullName evidence="9">RNA 3'-terminal phosphate cyclase domain-containing protein</fullName>
    </recommendedName>
</protein>
<dbReference type="Gene3D" id="3.30.360.20">
    <property type="entry name" value="RNA 3'-terminal phosphate cyclase, insert domain"/>
    <property type="match status" value="1"/>
</dbReference>
<dbReference type="GO" id="GO:0000479">
    <property type="term" value="P:endonucleolytic cleavage of tricistronic rRNA transcript (SSU-rRNA, 5.8S rRNA, LSU-rRNA)"/>
    <property type="evidence" value="ECO:0007669"/>
    <property type="project" value="TreeGrafter"/>
</dbReference>
<dbReference type="Proteomes" id="UP000327013">
    <property type="component" value="Unassembled WGS sequence"/>
</dbReference>
<evidence type="ECO:0000259" key="5">
    <source>
        <dbReference type="Pfam" id="PF01137"/>
    </source>
</evidence>
<dbReference type="InterPro" id="IPR016443">
    <property type="entry name" value="RNA3'_term_phos_cyc_type_2"/>
</dbReference>
<keyword evidence="8" id="KW-1185">Reference proteome</keyword>
<dbReference type="InterPro" id="IPR000228">
    <property type="entry name" value="RNA3'_term_phos_cyc"/>
</dbReference>
<evidence type="ECO:0000256" key="1">
    <source>
        <dbReference type="ARBA" id="ARBA00004604"/>
    </source>
</evidence>
<evidence type="ECO:0000313" key="8">
    <source>
        <dbReference type="Proteomes" id="UP000327013"/>
    </source>
</evidence>
<dbReference type="InterPro" id="IPR037136">
    <property type="entry name" value="RNA3'_phos_cyclase_dom_sf"/>
</dbReference>
<feature type="domain" description="RNA 3'-terminal phosphate cyclase insert" evidence="6">
    <location>
        <begin position="208"/>
        <end position="319"/>
    </location>
</feature>
<keyword evidence="4" id="KW-0539">Nucleus</keyword>
<reference evidence="7 8" key="1">
    <citation type="submission" date="2019-06" db="EMBL/GenBank/DDBJ databases">
        <title>A chromosomal-level reference genome of Carpinus fangiana (Coryloideae, Betulaceae).</title>
        <authorList>
            <person name="Yang X."/>
            <person name="Wang Z."/>
            <person name="Zhang L."/>
            <person name="Hao G."/>
            <person name="Liu J."/>
            <person name="Yang Y."/>
        </authorList>
    </citation>
    <scope>NUCLEOTIDE SEQUENCE [LARGE SCALE GENOMIC DNA]</scope>
    <source>
        <strain evidence="7">Cfa_2016G</strain>
        <tissue evidence="7">Leaf</tissue>
    </source>
</reference>
<comment type="similarity">
    <text evidence="2">Belongs to the RNA 3'-terminal cyclase family. Type 2 subfamily.</text>
</comment>
<dbReference type="SUPFAM" id="SSF55205">
    <property type="entry name" value="EPT/RTPC-like"/>
    <property type="match status" value="1"/>
</dbReference>
<keyword evidence="3" id="KW-0690">Ribosome biogenesis</keyword>
<proteinExistence type="inferred from homology"/>
<dbReference type="Gene3D" id="3.65.10.20">
    <property type="entry name" value="RNA 3'-terminal phosphate cyclase domain"/>
    <property type="match status" value="1"/>
</dbReference>
<sequence length="402" mass="41970">MTSTIPSQPPLRFSGHKGLVWRLLLATLTGRAVRISQIRAKSHINPGLLPHEVSFIRLLDAITNGSTFEFSYTGTTLLYHPGLITGSVAGHGASGGIITHELPAGCTHGISYFLIPLCLLAPFSKSPISIRFTGPGVITSATPTGDVSADTVRTALLPLYNQFGIMVKQELRIDRRSCAGPGGRGGGGEVHIVLGHQVRLPRTLHLMNPGKVKSVRGVAYSTGVAGTNNYRMIDTARSILNSLVPDTYIFSDTSSAPFLPSKDKAAPKRKIGIGFGLSLVAESSSGCLYSADVVSAPDGGEAAEDIGRQCALQLLDTISKGGCATSIAAPTLLTMMAMGSEDVGRLQVSKDILATGEIVSLARDLTMFGCAGWGFRDSSAGANEVVISIVGKGVGNVARKAA</sequence>
<dbReference type="Pfam" id="PF05189">
    <property type="entry name" value="RTC_insert"/>
    <property type="match status" value="1"/>
</dbReference>
<dbReference type="GO" id="GO:0004521">
    <property type="term" value="F:RNA endonuclease activity"/>
    <property type="evidence" value="ECO:0007669"/>
    <property type="project" value="TreeGrafter"/>
</dbReference>
<comment type="subcellular location">
    <subcellularLocation>
        <location evidence="1">Nucleus</location>
        <location evidence="1">Nucleolus</location>
    </subcellularLocation>
</comment>
<organism evidence="7 8">
    <name type="scientific">Carpinus fangiana</name>
    <dbReference type="NCBI Taxonomy" id="176857"/>
    <lineage>
        <taxon>Eukaryota</taxon>
        <taxon>Viridiplantae</taxon>
        <taxon>Streptophyta</taxon>
        <taxon>Embryophyta</taxon>
        <taxon>Tracheophyta</taxon>
        <taxon>Spermatophyta</taxon>
        <taxon>Magnoliopsida</taxon>
        <taxon>eudicotyledons</taxon>
        <taxon>Gunneridae</taxon>
        <taxon>Pentapetalae</taxon>
        <taxon>rosids</taxon>
        <taxon>fabids</taxon>
        <taxon>Fagales</taxon>
        <taxon>Betulaceae</taxon>
        <taxon>Carpinus</taxon>
    </lineage>
</organism>
<evidence type="ECO:0000313" key="7">
    <source>
        <dbReference type="EMBL" id="KAB8621916.1"/>
    </source>
</evidence>
<evidence type="ECO:0000259" key="6">
    <source>
        <dbReference type="Pfam" id="PF05189"/>
    </source>
</evidence>
<dbReference type="InterPro" id="IPR036553">
    <property type="entry name" value="RPTC_insert"/>
</dbReference>